<reference evidence="2 3" key="1">
    <citation type="submission" date="2021-12" db="EMBL/GenBank/DDBJ databases">
        <title>Discovery of the Pendulisporaceae a myxobacterial family with distinct sporulation behavior and unique specialized metabolism.</title>
        <authorList>
            <person name="Garcia R."/>
            <person name="Popoff A."/>
            <person name="Bader C.D."/>
            <person name="Loehr J."/>
            <person name="Walesch S."/>
            <person name="Walt C."/>
            <person name="Boldt J."/>
            <person name="Bunk B."/>
            <person name="Haeckl F.J.F.P.J."/>
            <person name="Gunesch A.P."/>
            <person name="Birkelbach J."/>
            <person name="Nuebel U."/>
            <person name="Pietschmann T."/>
            <person name="Bach T."/>
            <person name="Mueller R."/>
        </authorList>
    </citation>
    <scope>NUCLEOTIDE SEQUENCE [LARGE SCALE GENOMIC DNA]</scope>
    <source>
        <strain evidence="2 3">MSr12523</strain>
    </source>
</reference>
<feature type="signal peptide" evidence="1">
    <location>
        <begin position="1"/>
        <end position="24"/>
    </location>
</feature>
<gene>
    <name evidence="2" type="ORF">LZC95_20505</name>
</gene>
<sequence>MRAIPLAVTAVTTLTWMLCLGCRAVDPGPNFVVAEEHFNEDYFYCHIEPSLIFNKRCGPGDPAAGDPGNGCHFNASAVSGMVLVEHEPIDCAGGDHPVDRTRVGAGSPAQGNLQSVSLEMSRDYLTAPLLVRPTGANHPRIIFQRDDAVVDAIRAWADLP</sequence>
<evidence type="ECO:0000256" key="1">
    <source>
        <dbReference type="SAM" id="SignalP"/>
    </source>
</evidence>
<name>A0ABZ2KKX2_9BACT</name>
<evidence type="ECO:0000313" key="3">
    <source>
        <dbReference type="Proteomes" id="UP001379533"/>
    </source>
</evidence>
<dbReference type="EMBL" id="CP089982">
    <property type="protein sequence ID" value="WXA99191.1"/>
    <property type="molecule type" value="Genomic_DNA"/>
</dbReference>
<dbReference type="RefSeq" id="WP_394849824.1">
    <property type="nucleotide sequence ID" value="NZ_CP089982.1"/>
</dbReference>
<accession>A0ABZ2KKX2</accession>
<proteinExistence type="predicted"/>
<protein>
    <submittedName>
        <fullName evidence="2">Uncharacterized protein</fullName>
    </submittedName>
</protein>
<evidence type="ECO:0000313" key="2">
    <source>
        <dbReference type="EMBL" id="WXA99191.1"/>
    </source>
</evidence>
<keyword evidence="1" id="KW-0732">Signal</keyword>
<keyword evidence="3" id="KW-1185">Reference proteome</keyword>
<feature type="chain" id="PRO_5045899367" evidence="1">
    <location>
        <begin position="25"/>
        <end position="160"/>
    </location>
</feature>
<dbReference type="Proteomes" id="UP001379533">
    <property type="component" value="Chromosome"/>
</dbReference>
<organism evidence="2 3">
    <name type="scientific">Pendulispora brunnea</name>
    <dbReference type="NCBI Taxonomy" id="2905690"/>
    <lineage>
        <taxon>Bacteria</taxon>
        <taxon>Pseudomonadati</taxon>
        <taxon>Myxococcota</taxon>
        <taxon>Myxococcia</taxon>
        <taxon>Myxococcales</taxon>
        <taxon>Sorangiineae</taxon>
        <taxon>Pendulisporaceae</taxon>
        <taxon>Pendulispora</taxon>
    </lineage>
</organism>